<reference evidence="3 4" key="1">
    <citation type="submission" date="2012-05" db="EMBL/GenBank/DDBJ databases">
        <authorList>
            <person name="Weinstock G."/>
            <person name="Sodergren E."/>
            <person name="Lobos E.A."/>
            <person name="Fulton L."/>
            <person name="Fulton R."/>
            <person name="Courtney L."/>
            <person name="Fronick C."/>
            <person name="O'Laughlin M."/>
            <person name="Godfrey J."/>
            <person name="Wilson R.M."/>
            <person name="Miner T."/>
            <person name="Farmer C."/>
            <person name="Delehaunty K."/>
            <person name="Cordes M."/>
            <person name="Minx P."/>
            <person name="Tomlinson C."/>
            <person name="Chen J."/>
            <person name="Wollam A."/>
            <person name="Pepin K.H."/>
            <person name="Bhonagiri V."/>
            <person name="Zhang X."/>
            <person name="Suruliraj S."/>
            <person name="Warren W."/>
            <person name="Mitreva M."/>
            <person name="Mardis E.R."/>
            <person name="Wilson R.K."/>
        </authorList>
    </citation>
    <scope>NUCLEOTIDE SEQUENCE [LARGE SCALE GENOMIC DNA]</scope>
    <source>
        <strain evidence="3 4">F0235</strain>
    </source>
</reference>
<dbReference type="HOGENOM" id="CLU_010194_2_1_11"/>
<dbReference type="eggNOG" id="COG0300">
    <property type="taxonomic scope" value="Bacteria"/>
</dbReference>
<evidence type="ECO:0000313" key="3">
    <source>
        <dbReference type="EMBL" id="EKX90680.1"/>
    </source>
</evidence>
<dbReference type="AlphaFoldDB" id="L1MHZ2"/>
<dbReference type="PRINTS" id="PR00081">
    <property type="entry name" value="GDHRDH"/>
</dbReference>
<evidence type="ECO:0000256" key="1">
    <source>
        <dbReference type="ARBA" id="ARBA00006484"/>
    </source>
</evidence>
<organism evidence="3 4">
    <name type="scientific">Corynebacterium durum F0235</name>
    <dbReference type="NCBI Taxonomy" id="1035195"/>
    <lineage>
        <taxon>Bacteria</taxon>
        <taxon>Bacillati</taxon>
        <taxon>Actinomycetota</taxon>
        <taxon>Actinomycetes</taxon>
        <taxon>Mycobacteriales</taxon>
        <taxon>Corynebacteriaceae</taxon>
        <taxon>Corynebacterium</taxon>
    </lineage>
</organism>
<dbReference type="PANTHER" id="PTHR43669">
    <property type="entry name" value="5-KETO-D-GLUCONATE 5-REDUCTASE"/>
    <property type="match status" value="1"/>
</dbReference>
<dbReference type="EMBL" id="AMEM01000017">
    <property type="protein sequence ID" value="EKX90680.1"/>
    <property type="molecule type" value="Genomic_DNA"/>
</dbReference>
<dbReference type="Proteomes" id="UP000010445">
    <property type="component" value="Unassembled WGS sequence"/>
</dbReference>
<dbReference type="PATRIC" id="fig|1035195.3.peg.1056"/>
<evidence type="ECO:0000256" key="2">
    <source>
        <dbReference type="ARBA" id="ARBA00023002"/>
    </source>
</evidence>
<dbReference type="NCBIfam" id="NF004110">
    <property type="entry name" value="PRK05599.1"/>
    <property type="match status" value="1"/>
</dbReference>
<name>L1MHZ2_9CORY</name>
<gene>
    <name evidence="3" type="ORF">HMPREF9997_01176</name>
</gene>
<keyword evidence="2" id="KW-0560">Oxidoreductase</keyword>
<dbReference type="PANTHER" id="PTHR43669:SF6">
    <property type="entry name" value="DECAPRENYLPHOSPHORYL-2-KETO-BETA-D-ERYTHRO-PENTOSE REDUCTASE"/>
    <property type="match status" value="1"/>
</dbReference>
<dbReference type="CDD" id="cd05233">
    <property type="entry name" value="SDR_c"/>
    <property type="match status" value="1"/>
</dbReference>
<proteinExistence type="inferred from homology"/>
<dbReference type="InterPro" id="IPR002347">
    <property type="entry name" value="SDR_fam"/>
</dbReference>
<dbReference type="SUPFAM" id="SSF51735">
    <property type="entry name" value="NAD(P)-binding Rossmann-fold domains"/>
    <property type="match status" value="1"/>
</dbReference>
<comment type="caution">
    <text evidence="3">The sequence shown here is derived from an EMBL/GenBank/DDBJ whole genome shotgun (WGS) entry which is preliminary data.</text>
</comment>
<dbReference type="Gene3D" id="3.40.50.720">
    <property type="entry name" value="NAD(P)-binding Rossmann-like Domain"/>
    <property type="match status" value="1"/>
</dbReference>
<protein>
    <submittedName>
        <fullName evidence="3">Oxidoreductase, short chain dehydrogenase/reductase family protein</fullName>
    </submittedName>
</protein>
<dbReference type="Pfam" id="PF00106">
    <property type="entry name" value="adh_short"/>
    <property type="match status" value="1"/>
</dbReference>
<keyword evidence="4" id="KW-1185">Reference proteome</keyword>
<accession>L1MHZ2</accession>
<dbReference type="RefSeq" id="WP_006063413.1">
    <property type="nucleotide sequence ID" value="NZ_KB290831.1"/>
</dbReference>
<sequence length="247" mass="27031">MTNSNDGLLIIGGTSDIGREIGIRLCRGRQVVLAARRAPDLQPFYEAGATKVHILYFEAADLRAYRTLFQQAEQLAGEINLVLVAFGVLGDQQRAEVDEFHAADIATIDYTAQIAMLTVIADELRPRTTRSTIVAFSSIAGWRPRRANYVYGSAKAGLDAFCQGLTDALHGTAVRVITVRPGFVIGSMTHGMKPAPMSVTSAEVADILAPIIQGDQGSRTVWIPGKLQLLAALMRLIPRRMWRRMPR</sequence>
<evidence type="ECO:0000313" key="4">
    <source>
        <dbReference type="Proteomes" id="UP000010445"/>
    </source>
</evidence>
<dbReference type="GO" id="GO:0016491">
    <property type="term" value="F:oxidoreductase activity"/>
    <property type="evidence" value="ECO:0007669"/>
    <property type="project" value="UniProtKB-KW"/>
</dbReference>
<comment type="similarity">
    <text evidence="1">Belongs to the short-chain dehydrogenases/reductases (SDR) family.</text>
</comment>
<dbReference type="InterPro" id="IPR036291">
    <property type="entry name" value="NAD(P)-bd_dom_sf"/>
</dbReference>
<dbReference type="STRING" id="1035195.HMPREF9997_01176"/>